<name>A0A0F7K448_9GAMM</name>
<dbReference type="Proteomes" id="UP000034410">
    <property type="component" value="Chromosome"/>
</dbReference>
<dbReference type="EMBL" id="CP011412">
    <property type="protein sequence ID" value="AKH22015.1"/>
    <property type="molecule type" value="Genomic_DNA"/>
</dbReference>
<sequence length="545" mass="61618">MGLVAMPLLAQEQPETEQKQVAAAPSTIATLTSFVELKRNLQKDMQAVNRQLQSAQTDAEKANLKQQLEKLESDLKTTNRNFENIAAGVDMTTLRGEVQEEFNLQQEVFSLLRPAIDEMKEITARVRQKSELKKKIAYYQGQLPIITEALANVQKLEQSADNKTLLQSLKQTAEQWAKQQAFIQSELQAAQLQLDKLSADETSFTEASQSYLKSFFQKRGLYLTIALAVVIGIALLSRLSASAMQRFIPGFRAKHRSFRIRLIELLHRVLTVLLSILGPMAVFYIVEDWVLFSLGILLLFGIAWALRQTLPRYWSQVQLFLNVGSVREGERLLMEGLPWRVEQINVFSTLVNPVAGISQRVPIDELVDLKSRPSDADEPWFPCSKGDWVILDSGVRGKVNGISHEFVQLVQRGGARVTYQMADFLAASPRNLATNFRIKEIIGLSYDLQKEITGTIPETLQNYLLQRLQQEGYADQLLNMRVEFNAANNSSLDLVVIADFKGEVGDLYNRFRRAIQRWCVDACSENGWEIPFPQLTLHGALSRAE</sequence>
<proteinExistence type="predicted"/>
<evidence type="ECO:0000313" key="4">
    <source>
        <dbReference type="Proteomes" id="UP000034410"/>
    </source>
</evidence>
<evidence type="ECO:0000313" key="3">
    <source>
        <dbReference type="EMBL" id="AKH22015.1"/>
    </source>
</evidence>
<dbReference type="GO" id="GO:0016020">
    <property type="term" value="C:membrane"/>
    <property type="evidence" value="ECO:0007669"/>
    <property type="project" value="InterPro"/>
</dbReference>
<dbReference type="InterPro" id="IPR011066">
    <property type="entry name" value="MscS_channel_C_sf"/>
</dbReference>
<evidence type="ECO:0008006" key="5">
    <source>
        <dbReference type="Google" id="ProtNLM"/>
    </source>
</evidence>
<dbReference type="SUPFAM" id="SSF82689">
    <property type="entry name" value="Mechanosensitive channel protein MscS (YggB), C-terminal domain"/>
    <property type="match status" value="1"/>
</dbReference>
<reference evidence="3 4" key="1">
    <citation type="journal article" date="2015" name="Genome Announc.">
        <title>Complete Genome Sequence of Sedimenticola thiotaurini Strain SIP-G1, a Polyphosphate- and Polyhydroxyalkanoate-Accumulating Sulfur-Oxidizing Gammaproteobacterium Isolated from Salt Marsh Sediments.</title>
        <authorList>
            <person name="Flood B.E."/>
            <person name="Jones D.S."/>
            <person name="Bailey J.V."/>
        </authorList>
    </citation>
    <scope>NUCLEOTIDE SEQUENCE [LARGE SCALE GENOMIC DNA]</scope>
    <source>
        <strain evidence="3 4">SIP-G1</strain>
    </source>
</reference>
<protein>
    <recommendedName>
        <fullName evidence="5">Mechanosensitive ion channel</fullName>
    </recommendedName>
</protein>
<dbReference type="PATRIC" id="fig|1543721.4.peg.595"/>
<feature type="coiled-coil region" evidence="1">
    <location>
        <begin position="38"/>
        <end position="81"/>
    </location>
</feature>
<gene>
    <name evidence="3" type="ORF">AAY24_02835</name>
</gene>
<feature type="transmembrane region" description="Helical" evidence="2">
    <location>
        <begin position="220"/>
        <end position="241"/>
    </location>
</feature>
<dbReference type="KEGG" id="seds:AAY24_02835"/>
<keyword evidence="1" id="KW-0175">Coiled coil</keyword>
<keyword evidence="2" id="KW-0472">Membrane</keyword>
<accession>A0A0F7K448</accession>
<keyword evidence="2" id="KW-0812">Transmembrane</keyword>
<keyword evidence="2" id="KW-1133">Transmembrane helix</keyword>
<dbReference type="AlphaFoldDB" id="A0A0F7K448"/>
<keyword evidence="4" id="KW-1185">Reference proteome</keyword>
<organism evidence="3 4">
    <name type="scientific">Sedimenticola thiotaurini</name>
    <dbReference type="NCBI Taxonomy" id="1543721"/>
    <lineage>
        <taxon>Bacteria</taxon>
        <taxon>Pseudomonadati</taxon>
        <taxon>Pseudomonadota</taxon>
        <taxon>Gammaproteobacteria</taxon>
        <taxon>Chromatiales</taxon>
        <taxon>Sedimenticolaceae</taxon>
        <taxon>Sedimenticola</taxon>
    </lineage>
</organism>
<evidence type="ECO:0000256" key="1">
    <source>
        <dbReference type="SAM" id="Coils"/>
    </source>
</evidence>
<feature type="transmembrane region" description="Helical" evidence="2">
    <location>
        <begin position="262"/>
        <end position="283"/>
    </location>
</feature>
<feature type="transmembrane region" description="Helical" evidence="2">
    <location>
        <begin position="289"/>
        <end position="306"/>
    </location>
</feature>
<evidence type="ECO:0000256" key="2">
    <source>
        <dbReference type="SAM" id="Phobius"/>
    </source>
</evidence>